<dbReference type="Proteomes" id="UP000233750">
    <property type="component" value="Unassembled WGS sequence"/>
</dbReference>
<keyword evidence="3" id="KW-1185">Reference proteome</keyword>
<dbReference type="OrthoDB" id="4578408at2"/>
<evidence type="ECO:0000313" key="2">
    <source>
        <dbReference type="EMBL" id="PKV92601.1"/>
    </source>
</evidence>
<name>A0A2N3WFI9_9PSEU</name>
<gene>
    <name evidence="2" type="ORF">ATK30_3423</name>
    <name evidence="1" type="ORF">H5411_10105</name>
</gene>
<dbReference type="Proteomes" id="UP000550260">
    <property type="component" value="Unassembled WGS sequence"/>
</dbReference>
<organism evidence="2 3">
    <name type="scientific">Amycolatopsis echigonensis</name>
    <dbReference type="NCBI Taxonomy" id="2576905"/>
    <lineage>
        <taxon>Bacteria</taxon>
        <taxon>Bacillati</taxon>
        <taxon>Actinomycetota</taxon>
        <taxon>Actinomycetes</taxon>
        <taxon>Pseudonocardiales</taxon>
        <taxon>Pseudonocardiaceae</taxon>
        <taxon>Amycolatopsis</taxon>
    </lineage>
</organism>
<dbReference type="EMBL" id="JACJHR010000011">
    <property type="protein sequence ID" value="MBB2499479.1"/>
    <property type="molecule type" value="Genomic_DNA"/>
</dbReference>
<accession>A0A2N3WFI9</accession>
<proteinExistence type="predicted"/>
<evidence type="ECO:0000313" key="3">
    <source>
        <dbReference type="Proteomes" id="UP000233750"/>
    </source>
</evidence>
<dbReference type="RefSeq" id="WP_101436392.1">
    <property type="nucleotide sequence ID" value="NZ_JACJHR010000011.1"/>
</dbReference>
<sequence>MDTNVVPLGERILRSVLNHVVANGDAAETSYLEAKSTVDIASKPGLVKIAKFLLACANRLPEDAARHFKGYAVLVIGAQQGEAGGVARGAEPHELADRLRPYLGATFPGFEFGRISADGDREVLFVIGLPPEDGQPIYPCHKAYGVPGEDQLADGAIYVRDHSNTRTANAGEIMALTDRARGVPRPPITLDIDLLGSISRVDRVAEILDRLYDLEEQQYLEPPSKEKTSPLPGYVPPGLFGDTVTPTTEDRAARLDAWRQARPTHIEAGRAHLFGVALDGVGVRVVSRDRFVARPEIVLTFHNCEIADFDERDEADLSRLVEPVRGRETSHWSVLDSVASRITPRGYPVDWAQRGANAEVTLTPESLRPNVEWRTEVDDYVLVARDPQATSVRVTWVLTEDSSDLTTQGEMAVPAGPLVDAAELVKTAFLNEH</sequence>
<evidence type="ECO:0000313" key="1">
    <source>
        <dbReference type="EMBL" id="MBB2499479.1"/>
    </source>
</evidence>
<evidence type="ECO:0008006" key="5">
    <source>
        <dbReference type="Google" id="ProtNLM"/>
    </source>
</evidence>
<reference evidence="1 4" key="2">
    <citation type="submission" date="2020-08" db="EMBL/GenBank/DDBJ databases">
        <title>Amycolatopsis echigonensis JCM 21831.</title>
        <authorList>
            <person name="Tedsree N."/>
            <person name="Kuncharoen N."/>
            <person name="Likhitwitayawuid K."/>
            <person name="Tanasupawat S."/>
        </authorList>
    </citation>
    <scope>NUCLEOTIDE SEQUENCE [LARGE SCALE GENOMIC DNA]</scope>
    <source>
        <strain evidence="1 4">JCM 21831</strain>
    </source>
</reference>
<reference evidence="2 3" key="1">
    <citation type="submission" date="2017-12" db="EMBL/GenBank/DDBJ databases">
        <title>Sequencing the genomes of 1000 Actinobacteria strains.</title>
        <authorList>
            <person name="Klenk H.-P."/>
        </authorList>
    </citation>
    <scope>NUCLEOTIDE SEQUENCE [LARGE SCALE GENOMIC DNA]</scope>
    <source>
        <strain evidence="2 3">DSM 45165</strain>
    </source>
</reference>
<accession>A0A8E1VW88</accession>
<evidence type="ECO:0000313" key="4">
    <source>
        <dbReference type="Proteomes" id="UP000550260"/>
    </source>
</evidence>
<protein>
    <recommendedName>
        <fullName evidence="5">DNA-binding protein</fullName>
    </recommendedName>
</protein>
<comment type="caution">
    <text evidence="2">The sequence shown here is derived from an EMBL/GenBank/DDBJ whole genome shotgun (WGS) entry which is preliminary data.</text>
</comment>
<dbReference type="EMBL" id="PJMY01000003">
    <property type="protein sequence ID" value="PKV92601.1"/>
    <property type="molecule type" value="Genomic_DNA"/>
</dbReference>
<dbReference type="AlphaFoldDB" id="A0A2N3WFI9"/>